<dbReference type="OrthoDB" id="4037694at2759"/>
<dbReference type="AlphaFoldDB" id="A0A8H4X5V0"/>
<keyword evidence="5" id="KW-0812">Transmembrane</keyword>
<comment type="caution">
    <text evidence="13">The sequence shown here is derived from an EMBL/GenBank/DDBJ whole genome shotgun (WGS) entry which is preliminary data.</text>
</comment>
<keyword evidence="8" id="KW-0472">Membrane</keyword>
<comment type="subcellular location">
    <subcellularLocation>
        <location evidence="2">Membrane</location>
    </subcellularLocation>
    <subcellularLocation>
        <location evidence="11">Mitochondrion inner membrane</location>
        <topology evidence="11">Single-pass membrane protein</topology>
    </subcellularLocation>
</comment>
<evidence type="ECO:0000256" key="10">
    <source>
        <dbReference type="ARBA" id="ARBA00032985"/>
    </source>
</evidence>
<comment type="similarity">
    <text evidence="3 11">Belongs to the MICOS complex subunit Mic12 family.</text>
</comment>
<evidence type="ECO:0000313" key="14">
    <source>
        <dbReference type="Proteomes" id="UP000622797"/>
    </source>
</evidence>
<proteinExistence type="inferred from homology"/>
<dbReference type="GO" id="GO:0044284">
    <property type="term" value="C:mitochondrial crista junction"/>
    <property type="evidence" value="ECO:0007669"/>
    <property type="project" value="InterPro"/>
</dbReference>
<evidence type="ECO:0000256" key="6">
    <source>
        <dbReference type="ARBA" id="ARBA00022989"/>
    </source>
</evidence>
<keyword evidence="6" id="KW-1133">Transmembrane helix</keyword>
<sequence>MGFTTGFTGGVTLTLSVVYLSVLHHQRTREQQGQALRAQALAIRGLVDPLPPLPPPTRSEVAAAQRAQTVEIAKDRWNTEVENAVRWVQRTDWVEVREGLEDTASRLWARTFGGSPLEALDQAGQKAKDAEQRVKPVVKEEAAKFGETSGKVAAAAKTAYQKAKAETKEFAHVALDHSKDKENVDIAQEDGALSDLTAVERALNQRFNKPEEKVNKTVEEALEDRYKPMDARDNTQLRGVNQAWDMLDQSERQASTTVSMGNERTKSSKSKEQESGPPTSVRLLHWFAGVSPSDRHYQEPKKSGKSKSRHKHSSSKHKHKKKGSDPRVEEWFGEIPEPPAPEPPAPEPPAPVQKPPVQEAPVQEAPVEEPPQETAAENAAVNNGRHASDPRMIRHPGDQGTSRITMGQGLIRHPRGRGTSRRDRNQDTMGLVRYQGSSRHARDDDDNDDSDDGDRMIDD</sequence>
<evidence type="ECO:0000256" key="11">
    <source>
        <dbReference type="RuleBase" id="RU363010"/>
    </source>
</evidence>
<reference evidence="13" key="1">
    <citation type="journal article" date="2020" name="BMC Genomics">
        <title>Correction to: Identification and distribution of gene clusters required for synthesis of sphingolipid metabolism inhibitors in diverse species of the filamentous fungus Fusarium.</title>
        <authorList>
            <person name="Kim H.S."/>
            <person name="Lohmar J.M."/>
            <person name="Busman M."/>
            <person name="Brown D.W."/>
            <person name="Naumann T.A."/>
            <person name="Divon H.H."/>
            <person name="Lysoe E."/>
            <person name="Uhlig S."/>
            <person name="Proctor R.H."/>
        </authorList>
    </citation>
    <scope>NUCLEOTIDE SEQUENCE</scope>
    <source>
        <strain evidence="13">NRRL 20472</strain>
    </source>
</reference>
<gene>
    <name evidence="13" type="ORF">FSARC_9404</name>
</gene>
<evidence type="ECO:0000256" key="2">
    <source>
        <dbReference type="ARBA" id="ARBA00004370"/>
    </source>
</evidence>
<reference evidence="13" key="2">
    <citation type="submission" date="2020-05" db="EMBL/GenBank/DDBJ databases">
        <authorList>
            <person name="Kim H.-S."/>
            <person name="Proctor R.H."/>
            <person name="Brown D.W."/>
        </authorList>
    </citation>
    <scope>NUCLEOTIDE SEQUENCE</scope>
    <source>
        <strain evidence="13">NRRL 20472</strain>
    </source>
</reference>
<keyword evidence="14" id="KW-1185">Reference proteome</keyword>
<evidence type="ECO:0000256" key="7">
    <source>
        <dbReference type="ARBA" id="ARBA00023128"/>
    </source>
</evidence>
<dbReference type="InterPro" id="IPR031463">
    <property type="entry name" value="Mic12"/>
</dbReference>
<dbReference type="GO" id="GO:0042407">
    <property type="term" value="P:cristae formation"/>
    <property type="evidence" value="ECO:0007669"/>
    <property type="project" value="InterPro"/>
</dbReference>
<feature type="compositionally biased region" description="Polar residues" evidence="12">
    <location>
        <begin position="252"/>
        <end position="262"/>
    </location>
</feature>
<comment type="function">
    <text evidence="1 11">Component of the MICOS complex, a large protein complex of the mitochondrial inner membrane that plays crucial roles in the maintenance of crista junctions, inner membrane architecture, and formation of contact sites to the outer membrane.</text>
</comment>
<evidence type="ECO:0000256" key="4">
    <source>
        <dbReference type="ARBA" id="ARBA00018170"/>
    </source>
</evidence>
<keyword evidence="7 11" id="KW-0496">Mitochondrion</keyword>
<feature type="region of interest" description="Disordered" evidence="12">
    <location>
        <begin position="251"/>
        <end position="459"/>
    </location>
</feature>
<organism evidence="13 14">
    <name type="scientific">Fusarium sarcochroum</name>
    <dbReference type="NCBI Taxonomy" id="1208366"/>
    <lineage>
        <taxon>Eukaryota</taxon>
        <taxon>Fungi</taxon>
        <taxon>Dikarya</taxon>
        <taxon>Ascomycota</taxon>
        <taxon>Pezizomycotina</taxon>
        <taxon>Sordariomycetes</taxon>
        <taxon>Hypocreomycetidae</taxon>
        <taxon>Hypocreales</taxon>
        <taxon>Nectriaceae</taxon>
        <taxon>Fusarium</taxon>
        <taxon>Fusarium lateritium species complex</taxon>
    </lineage>
</organism>
<evidence type="ECO:0000256" key="8">
    <source>
        <dbReference type="ARBA" id="ARBA00023136"/>
    </source>
</evidence>
<keyword evidence="11" id="KW-0999">Mitochondrion inner membrane</keyword>
<protein>
    <recommendedName>
        <fullName evidence="4 11">MICOS complex subunit MIC12</fullName>
    </recommendedName>
    <alternativeName>
        <fullName evidence="10 11">Altered inheritance of mitochondria protein 5, mitochondrial</fullName>
    </alternativeName>
    <alternativeName>
        <fullName evidence="9 11">Found in mitochondrial proteome protein 51</fullName>
    </alternativeName>
</protein>
<evidence type="ECO:0000256" key="3">
    <source>
        <dbReference type="ARBA" id="ARBA00009188"/>
    </source>
</evidence>
<feature type="compositionally biased region" description="Basic and acidic residues" evidence="12">
    <location>
        <begin position="386"/>
        <end position="397"/>
    </location>
</feature>
<name>A0A8H4X5V0_9HYPO</name>
<accession>A0A8H4X5V0</accession>
<feature type="compositionally biased region" description="Basic and acidic residues" evidence="12">
    <location>
        <begin position="263"/>
        <end position="274"/>
    </location>
</feature>
<evidence type="ECO:0000256" key="1">
    <source>
        <dbReference type="ARBA" id="ARBA00002689"/>
    </source>
</evidence>
<evidence type="ECO:0000256" key="9">
    <source>
        <dbReference type="ARBA" id="ARBA00032159"/>
    </source>
</evidence>
<feature type="compositionally biased region" description="Basic and acidic residues" evidence="12">
    <location>
        <begin position="293"/>
        <end position="302"/>
    </location>
</feature>
<comment type="subunit">
    <text evidence="11">Component of the mitochondrial contact site and cristae organizing system (MICOS) complex.</text>
</comment>
<dbReference type="Proteomes" id="UP000622797">
    <property type="component" value="Unassembled WGS sequence"/>
</dbReference>
<evidence type="ECO:0000256" key="12">
    <source>
        <dbReference type="SAM" id="MobiDB-lite"/>
    </source>
</evidence>
<feature type="compositionally biased region" description="Basic residues" evidence="12">
    <location>
        <begin position="303"/>
        <end position="322"/>
    </location>
</feature>
<dbReference type="GO" id="GO:0061617">
    <property type="term" value="C:MICOS complex"/>
    <property type="evidence" value="ECO:0007669"/>
    <property type="project" value="UniProtKB-UniRule"/>
</dbReference>
<feature type="compositionally biased region" description="Pro residues" evidence="12">
    <location>
        <begin position="336"/>
        <end position="354"/>
    </location>
</feature>
<dbReference type="Pfam" id="PF17050">
    <property type="entry name" value="AIM5"/>
    <property type="match status" value="1"/>
</dbReference>
<evidence type="ECO:0000256" key="5">
    <source>
        <dbReference type="ARBA" id="ARBA00022692"/>
    </source>
</evidence>
<evidence type="ECO:0000313" key="13">
    <source>
        <dbReference type="EMBL" id="KAF4962510.1"/>
    </source>
</evidence>
<feature type="compositionally biased region" description="Low complexity" evidence="12">
    <location>
        <begin position="355"/>
        <end position="365"/>
    </location>
</feature>
<dbReference type="EMBL" id="JABEXW010000535">
    <property type="protein sequence ID" value="KAF4962510.1"/>
    <property type="molecule type" value="Genomic_DNA"/>
</dbReference>